<keyword evidence="7" id="KW-0813">Transport</keyword>
<evidence type="ECO:0000256" key="4">
    <source>
        <dbReference type="ARBA" id="ARBA00022692"/>
    </source>
</evidence>
<dbReference type="InterPro" id="IPR003400">
    <property type="entry name" value="ExbD"/>
</dbReference>
<dbReference type="RefSeq" id="WP_344800135.1">
    <property type="nucleotide sequence ID" value="NZ_BAABBN010000012.1"/>
</dbReference>
<evidence type="ECO:0000256" key="1">
    <source>
        <dbReference type="ARBA" id="ARBA00004162"/>
    </source>
</evidence>
<reference evidence="10" key="1">
    <citation type="journal article" date="2019" name="Int. J. Syst. Evol. Microbiol.">
        <title>The Global Catalogue of Microorganisms (GCM) 10K type strain sequencing project: providing services to taxonomists for standard genome sequencing and annotation.</title>
        <authorList>
            <consortium name="The Broad Institute Genomics Platform"/>
            <consortium name="The Broad Institute Genome Sequencing Center for Infectious Disease"/>
            <person name="Wu L."/>
            <person name="Ma J."/>
        </authorList>
    </citation>
    <scope>NUCLEOTIDE SEQUENCE [LARGE SCALE GENOMIC DNA]</scope>
    <source>
        <strain evidence="10">JCM 17551</strain>
    </source>
</reference>
<comment type="caution">
    <text evidence="9">The sequence shown here is derived from an EMBL/GenBank/DDBJ whole genome shotgun (WGS) entry which is preliminary data.</text>
</comment>
<comment type="subcellular location">
    <subcellularLocation>
        <location evidence="1">Cell membrane</location>
        <topology evidence="1">Single-pass membrane protein</topology>
    </subcellularLocation>
    <subcellularLocation>
        <location evidence="7">Cell membrane</location>
        <topology evidence="7">Single-pass type II membrane protein</topology>
    </subcellularLocation>
</comment>
<comment type="similarity">
    <text evidence="2 7">Belongs to the ExbD/TolR family.</text>
</comment>
<organism evidence="9 10">
    <name type="scientific">Litoribacillus peritrichatus</name>
    <dbReference type="NCBI Taxonomy" id="718191"/>
    <lineage>
        <taxon>Bacteria</taxon>
        <taxon>Pseudomonadati</taxon>
        <taxon>Pseudomonadota</taxon>
        <taxon>Gammaproteobacteria</taxon>
        <taxon>Oceanospirillales</taxon>
        <taxon>Oceanospirillaceae</taxon>
        <taxon>Litoribacillus</taxon>
    </lineage>
</organism>
<dbReference type="PANTHER" id="PTHR30558">
    <property type="entry name" value="EXBD MEMBRANE COMPONENT OF PMF-DRIVEN MACROMOLECULE IMPORT SYSTEM"/>
    <property type="match status" value="1"/>
</dbReference>
<keyword evidence="10" id="KW-1185">Reference proteome</keyword>
<dbReference type="EMBL" id="BAABBN010000012">
    <property type="protein sequence ID" value="GAA3937513.1"/>
    <property type="molecule type" value="Genomic_DNA"/>
</dbReference>
<evidence type="ECO:0000256" key="6">
    <source>
        <dbReference type="ARBA" id="ARBA00023136"/>
    </source>
</evidence>
<evidence type="ECO:0000256" key="3">
    <source>
        <dbReference type="ARBA" id="ARBA00022475"/>
    </source>
</evidence>
<keyword evidence="4 7" id="KW-0812">Transmembrane</keyword>
<evidence type="ECO:0000256" key="7">
    <source>
        <dbReference type="RuleBase" id="RU003879"/>
    </source>
</evidence>
<gene>
    <name evidence="9" type="ORF">GCM10022277_37330</name>
</gene>
<keyword evidence="3" id="KW-1003">Cell membrane</keyword>
<dbReference type="Pfam" id="PF02472">
    <property type="entry name" value="ExbD"/>
    <property type="match status" value="1"/>
</dbReference>
<evidence type="ECO:0000256" key="2">
    <source>
        <dbReference type="ARBA" id="ARBA00005811"/>
    </source>
</evidence>
<keyword evidence="6 8" id="KW-0472">Membrane</keyword>
<evidence type="ECO:0000256" key="5">
    <source>
        <dbReference type="ARBA" id="ARBA00022989"/>
    </source>
</evidence>
<proteinExistence type="inferred from homology"/>
<evidence type="ECO:0008006" key="11">
    <source>
        <dbReference type="Google" id="ProtNLM"/>
    </source>
</evidence>
<feature type="transmembrane region" description="Helical" evidence="8">
    <location>
        <begin position="20"/>
        <end position="43"/>
    </location>
</feature>
<keyword evidence="5 8" id="KW-1133">Transmembrane helix</keyword>
<name>A0ABP7N5Y4_9GAMM</name>
<evidence type="ECO:0000313" key="9">
    <source>
        <dbReference type="EMBL" id="GAA3937513.1"/>
    </source>
</evidence>
<sequence>MLKKRIRHNADEAELNITAFMNLMIILVPVLLLSMVFANITVLELKLPNQMSEDQVDLEKLQLEVVIRSDRLVLADTIKGPIQEFPKIDEKYDFEGLSKLLISIKKKVPEKRDISLLAEETTEYQTLVSVMDSVRSYKTVLVASVVDAELFPDISIGDAPEESDDTAKTGGDA</sequence>
<dbReference type="Proteomes" id="UP001501565">
    <property type="component" value="Unassembled WGS sequence"/>
</dbReference>
<evidence type="ECO:0000313" key="10">
    <source>
        <dbReference type="Proteomes" id="UP001501565"/>
    </source>
</evidence>
<protein>
    <recommendedName>
        <fullName evidence="11">Biopolymer transporter ExbD</fullName>
    </recommendedName>
</protein>
<accession>A0ABP7N5Y4</accession>
<evidence type="ECO:0000256" key="8">
    <source>
        <dbReference type="SAM" id="Phobius"/>
    </source>
</evidence>
<keyword evidence="7" id="KW-0653">Protein transport</keyword>